<dbReference type="EMBL" id="JANBPW010000528">
    <property type="protein sequence ID" value="KAJ1949166.1"/>
    <property type="molecule type" value="Genomic_DNA"/>
</dbReference>
<accession>A0ACC1JEF3</accession>
<name>A0ACC1JEF3_9FUNG</name>
<reference evidence="1" key="1">
    <citation type="submission" date="2022-07" db="EMBL/GenBank/DDBJ databases">
        <title>Phylogenomic reconstructions and comparative analyses of Kickxellomycotina fungi.</title>
        <authorList>
            <person name="Reynolds N.K."/>
            <person name="Stajich J.E."/>
            <person name="Barry K."/>
            <person name="Grigoriev I.V."/>
            <person name="Crous P."/>
            <person name="Smith M.E."/>
        </authorList>
    </citation>
    <scope>NUCLEOTIDE SEQUENCE</scope>
    <source>
        <strain evidence="1">NRRL 5244</strain>
    </source>
</reference>
<proteinExistence type="predicted"/>
<organism evidence="1 2">
    <name type="scientific">Linderina macrospora</name>
    <dbReference type="NCBI Taxonomy" id="4868"/>
    <lineage>
        <taxon>Eukaryota</taxon>
        <taxon>Fungi</taxon>
        <taxon>Fungi incertae sedis</taxon>
        <taxon>Zoopagomycota</taxon>
        <taxon>Kickxellomycotina</taxon>
        <taxon>Kickxellomycetes</taxon>
        <taxon>Kickxellales</taxon>
        <taxon>Kickxellaceae</taxon>
        <taxon>Linderina</taxon>
    </lineage>
</organism>
<dbReference type="Proteomes" id="UP001150603">
    <property type="component" value="Unassembled WGS sequence"/>
</dbReference>
<comment type="caution">
    <text evidence="1">The sequence shown here is derived from an EMBL/GenBank/DDBJ whole genome shotgun (WGS) entry which is preliminary data.</text>
</comment>
<protein>
    <submittedName>
        <fullName evidence="1">Uncharacterized protein</fullName>
    </submittedName>
</protein>
<keyword evidence="2" id="KW-1185">Reference proteome</keyword>
<evidence type="ECO:0000313" key="2">
    <source>
        <dbReference type="Proteomes" id="UP001150603"/>
    </source>
</evidence>
<sequence>MALTKEKTKPKAPAASAKKDSNKAAAESGAATAPAPAPVAASSSTASSSTSAAKSKAVSDNKSKASSSRHSTGKAPAIIPPMAFVAPHSENEHSLTRLIEMYGEQTDILRVVLSAKSEQDRARAEYERRVQEELRYETRRLEFEMMLHHNYFKQQDREHEEKRHLMMPTPKVPMTAHRNDVVLHSPL</sequence>
<evidence type="ECO:0000313" key="1">
    <source>
        <dbReference type="EMBL" id="KAJ1949166.1"/>
    </source>
</evidence>
<feature type="non-terminal residue" evidence="1">
    <location>
        <position position="187"/>
    </location>
</feature>
<gene>
    <name evidence="1" type="ORF">FBU59_001263</name>
</gene>